<reference evidence="1" key="1">
    <citation type="submission" date="2022-10" db="EMBL/GenBank/DDBJ databases">
        <authorList>
            <person name="Kim H.S."/>
            <person name="Kim J.-S."/>
            <person name="Suh M.K."/>
            <person name="Eom M.K."/>
            <person name="Lee J.-S."/>
        </authorList>
    </citation>
    <scope>NUCLEOTIDE SEQUENCE</scope>
    <source>
        <strain evidence="1">LIP-5</strain>
    </source>
</reference>
<dbReference type="EMBL" id="JAOTPL010000003">
    <property type="protein sequence ID" value="MCU7693465.1"/>
    <property type="molecule type" value="Genomic_DNA"/>
</dbReference>
<accession>A0AAE3LPH2</accession>
<organism evidence="1 2">
    <name type="scientific">Haoranjiania flava</name>
    <dbReference type="NCBI Taxonomy" id="1856322"/>
    <lineage>
        <taxon>Bacteria</taxon>
        <taxon>Pseudomonadati</taxon>
        <taxon>Bacteroidota</taxon>
        <taxon>Chitinophagia</taxon>
        <taxon>Chitinophagales</taxon>
        <taxon>Chitinophagaceae</taxon>
        <taxon>Haoranjiania</taxon>
    </lineage>
</organism>
<evidence type="ECO:0000313" key="2">
    <source>
        <dbReference type="Proteomes" id="UP001209317"/>
    </source>
</evidence>
<protein>
    <submittedName>
        <fullName evidence="1">Uncharacterized protein</fullName>
    </submittedName>
</protein>
<proteinExistence type="predicted"/>
<comment type="caution">
    <text evidence="1">The sequence shown here is derived from an EMBL/GenBank/DDBJ whole genome shotgun (WGS) entry which is preliminary data.</text>
</comment>
<name>A0AAE3LPH2_9BACT</name>
<keyword evidence="2" id="KW-1185">Reference proteome</keyword>
<sequence length="109" mass="12250">MRNIFLLILSTFLLVACIKKDNVQNSGTLTGTEWQSIHMDQPVRLIFNTSHTAIMRSPSGFSNVSYSYDASTGMGMLSGEKVNNARFEVSGDNLKIYMDHVPQVYTRLK</sequence>
<dbReference type="RefSeq" id="WP_263036953.1">
    <property type="nucleotide sequence ID" value="NZ_JAOTPL010000003.1"/>
</dbReference>
<evidence type="ECO:0000313" key="1">
    <source>
        <dbReference type="EMBL" id="MCU7693465.1"/>
    </source>
</evidence>
<dbReference type="PROSITE" id="PS51257">
    <property type="entry name" value="PROKAR_LIPOPROTEIN"/>
    <property type="match status" value="1"/>
</dbReference>
<dbReference type="AlphaFoldDB" id="A0AAE3LPH2"/>
<gene>
    <name evidence="1" type="ORF">OD355_02930</name>
</gene>
<dbReference type="Proteomes" id="UP001209317">
    <property type="component" value="Unassembled WGS sequence"/>
</dbReference>